<evidence type="ECO:0000256" key="1">
    <source>
        <dbReference type="ARBA" id="ARBA00005336"/>
    </source>
</evidence>
<dbReference type="PANTHER" id="PTHR42715:SF10">
    <property type="entry name" value="BETA-GLUCOSIDASE"/>
    <property type="match status" value="1"/>
</dbReference>
<evidence type="ECO:0000259" key="4">
    <source>
        <dbReference type="SMART" id="SM01217"/>
    </source>
</evidence>
<sequence length="750" mass="79079">MFRRTLMNGAIAFAVVALAGAVQAQTAPADRPWMNTKLSADERAKLLDQALTDDERYGLLHGIMPIPFFPNAKIPEEAIPGAGYVAGIPRLGVPALYETDASLGVTNPMNVRKGDIATALPSGLALGATWNPALAYMGGAVVGEEAAKKGFNVLLGGGMNLTAEPRNGRNFEYLAEDPLLAGVLAGEAVRGTQDQKVISTVKHFALNDQETGRNVVDATIGEQGFRQGELLAFQFAIEKGKPGSVMCAYNKINGHYACDNDFLLNKVLKGDWAWPGWVMSDWGAVPGVSAAVNGLDQQSGAQLDRQVWFDKPLKEAVAKGEVQQARVNDMSRRILRSMFAVGVFDTPLRKGQAIDYDAGAAASKTVAQQGIVLLKNDKNLLPLLKTAKSIVVVGGYADKGVLSGGGSSQVTTGTGHAASIPVGGDGPMVAWASQVYHPSSPLKAIKDKAPGANVRFSDGRYPSEAAALAKDAEVAVVFATQWNMESIDAGDMSLPQGQDQLIAAVAAANPNTIVVLETGNPVLMPWLTSVPAVVEAWYSGAKGGEAIADVLFGDVNPSGRLPITFPASEDQLHDRQIAGFGYVGPGFGDSPEVLAEKGKGFEASHPEGSDIGYRWYARKGFRPLFPFGYGLSYTSFKYGGLKVSGGDTITASFDVTNTGAKAGADVPQVYLTARSGAPELRLLGWNRVELAPGETKRVTVTADRRLLADFDVKARKWRIDAGTYDVAVGASATALDAKASAKVKAGALKP</sequence>
<proteinExistence type="inferred from homology"/>
<dbReference type="InterPro" id="IPR001764">
    <property type="entry name" value="Glyco_hydro_3_N"/>
</dbReference>
<dbReference type="SMART" id="SM01217">
    <property type="entry name" value="Fn3_like"/>
    <property type="match status" value="1"/>
</dbReference>
<feature type="signal peptide" evidence="3">
    <location>
        <begin position="1"/>
        <end position="24"/>
    </location>
</feature>
<keyword evidence="3" id="KW-0732">Signal</keyword>
<dbReference type="SUPFAM" id="SSF51445">
    <property type="entry name" value="(Trans)glycosidases"/>
    <property type="match status" value="1"/>
</dbReference>
<dbReference type="InterPro" id="IPR050288">
    <property type="entry name" value="Cellulose_deg_GH3"/>
</dbReference>
<dbReference type="EMBL" id="CP096040">
    <property type="protein sequence ID" value="USQ98238.1"/>
    <property type="molecule type" value="Genomic_DNA"/>
</dbReference>
<dbReference type="InterPro" id="IPR002772">
    <property type="entry name" value="Glyco_hydro_3_C"/>
</dbReference>
<evidence type="ECO:0000256" key="2">
    <source>
        <dbReference type="ARBA" id="ARBA00022801"/>
    </source>
</evidence>
<organism evidence="5 6">
    <name type="scientific">Caulobacter segnis</name>
    <dbReference type="NCBI Taxonomy" id="88688"/>
    <lineage>
        <taxon>Bacteria</taxon>
        <taxon>Pseudomonadati</taxon>
        <taxon>Pseudomonadota</taxon>
        <taxon>Alphaproteobacteria</taxon>
        <taxon>Caulobacterales</taxon>
        <taxon>Caulobacteraceae</taxon>
        <taxon>Caulobacter</taxon>
    </lineage>
</organism>
<dbReference type="InterPro" id="IPR036962">
    <property type="entry name" value="Glyco_hydro_3_N_sf"/>
</dbReference>
<keyword evidence="2 5" id="KW-0378">Hydrolase</keyword>
<dbReference type="InterPro" id="IPR017853">
    <property type="entry name" value="GH"/>
</dbReference>
<evidence type="ECO:0000313" key="6">
    <source>
        <dbReference type="Proteomes" id="UP001057520"/>
    </source>
</evidence>
<dbReference type="SUPFAM" id="SSF52279">
    <property type="entry name" value="Beta-D-glucan exohydrolase, C-terminal domain"/>
    <property type="match status" value="1"/>
</dbReference>
<dbReference type="PANTHER" id="PTHR42715">
    <property type="entry name" value="BETA-GLUCOSIDASE"/>
    <property type="match status" value="1"/>
</dbReference>
<feature type="domain" description="Fibronectin type III-like" evidence="4">
    <location>
        <begin position="665"/>
        <end position="732"/>
    </location>
</feature>
<dbReference type="Pfam" id="PF00933">
    <property type="entry name" value="Glyco_hydro_3"/>
    <property type="match status" value="1"/>
</dbReference>
<keyword evidence="6" id="KW-1185">Reference proteome</keyword>
<dbReference type="Gene3D" id="3.40.50.1700">
    <property type="entry name" value="Glycoside hydrolase family 3 C-terminal domain"/>
    <property type="match status" value="2"/>
</dbReference>
<dbReference type="Pfam" id="PF01915">
    <property type="entry name" value="Glyco_hydro_3_C"/>
    <property type="match status" value="1"/>
</dbReference>
<dbReference type="Gene3D" id="3.20.20.300">
    <property type="entry name" value="Glycoside hydrolase, family 3, N-terminal domain"/>
    <property type="match status" value="2"/>
</dbReference>
<evidence type="ECO:0000256" key="3">
    <source>
        <dbReference type="SAM" id="SignalP"/>
    </source>
</evidence>
<dbReference type="GO" id="GO:0016787">
    <property type="term" value="F:hydrolase activity"/>
    <property type="evidence" value="ECO:0007669"/>
    <property type="project" value="UniProtKB-KW"/>
</dbReference>
<dbReference type="Pfam" id="PF14310">
    <property type="entry name" value="Fn3-like"/>
    <property type="match status" value="1"/>
</dbReference>
<dbReference type="InterPro" id="IPR036881">
    <property type="entry name" value="Glyco_hydro_3_C_sf"/>
</dbReference>
<accession>A0ABY4ZZT4</accession>
<dbReference type="PRINTS" id="PR00133">
    <property type="entry name" value="GLHYDRLASE3"/>
</dbReference>
<dbReference type="Gene3D" id="2.60.40.10">
    <property type="entry name" value="Immunoglobulins"/>
    <property type="match status" value="1"/>
</dbReference>
<protein>
    <submittedName>
        <fullName evidence="5">Glycoside hydrolase family 3 C-terminal domain-containing protein</fullName>
    </submittedName>
</protein>
<dbReference type="InterPro" id="IPR026891">
    <property type="entry name" value="Fn3-like"/>
</dbReference>
<reference evidence="5 6" key="1">
    <citation type="submission" date="2022-04" db="EMBL/GenBank/DDBJ databases">
        <title>Genome sequence of soybean root-associated Caulobacter segnis RL271.</title>
        <authorList>
            <person name="Longley R."/>
            <person name="Bonito G."/>
            <person name="Trigodet F."/>
            <person name="Crosson S."/>
            <person name="Fiebig A."/>
        </authorList>
    </citation>
    <scope>NUCLEOTIDE SEQUENCE [LARGE SCALE GENOMIC DNA]</scope>
    <source>
        <strain evidence="5 6">RL271</strain>
    </source>
</reference>
<evidence type="ECO:0000313" key="5">
    <source>
        <dbReference type="EMBL" id="USQ98238.1"/>
    </source>
</evidence>
<name>A0ABY4ZZT4_9CAUL</name>
<dbReference type="Proteomes" id="UP001057520">
    <property type="component" value="Chromosome"/>
</dbReference>
<feature type="chain" id="PRO_5046564991" evidence="3">
    <location>
        <begin position="25"/>
        <end position="750"/>
    </location>
</feature>
<dbReference type="InterPro" id="IPR013783">
    <property type="entry name" value="Ig-like_fold"/>
</dbReference>
<gene>
    <name evidence="5" type="ORF">MZV50_12155</name>
</gene>
<comment type="similarity">
    <text evidence="1">Belongs to the glycosyl hydrolase 3 family.</text>
</comment>